<protein>
    <recommendedName>
        <fullName evidence="4">Saposin B-type domain-containing protein</fullName>
    </recommendedName>
</protein>
<comment type="caution">
    <text evidence="2">The sequence shown here is derived from an EMBL/GenBank/DDBJ whole genome shotgun (WGS) entry which is preliminary data.</text>
</comment>
<sequence length="120" mass="14097">MKAILLLPIPLIGLGAINDDDVWNRCITCLFVVTGLRVFPIASPRSNKQQIKEFTCRYIEKSYKDEFVEECEEIVDEIYGSESKEREVRRQPFDPSDRTIRFCKEGLSKNYCRISKYDDY</sequence>
<dbReference type="AlphaFoldDB" id="A0A016WXM2"/>
<evidence type="ECO:0000313" key="3">
    <source>
        <dbReference type="Proteomes" id="UP000024635"/>
    </source>
</evidence>
<proteinExistence type="predicted"/>
<feature type="signal peptide" evidence="1">
    <location>
        <begin position="1"/>
        <end position="16"/>
    </location>
</feature>
<evidence type="ECO:0000313" key="2">
    <source>
        <dbReference type="EMBL" id="EYC44346.1"/>
    </source>
</evidence>
<reference evidence="3" key="1">
    <citation type="journal article" date="2015" name="Nat. Genet.">
        <title>The genome and transcriptome of the zoonotic hookworm Ancylostoma ceylanicum identify infection-specific gene families.</title>
        <authorList>
            <person name="Schwarz E.M."/>
            <person name="Hu Y."/>
            <person name="Antoshechkin I."/>
            <person name="Miller M.M."/>
            <person name="Sternberg P.W."/>
            <person name="Aroian R.V."/>
        </authorList>
    </citation>
    <scope>NUCLEOTIDE SEQUENCE</scope>
    <source>
        <strain evidence="3">HY135</strain>
    </source>
</reference>
<name>A0A016WXM2_9BILA</name>
<accession>A0A016WXM2</accession>
<keyword evidence="3" id="KW-1185">Reference proteome</keyword>
<evidence type="ECO:0008006" key="4">
    <source>
        <dbReference type="Google" id="ProtNLM"/>
    </source>
</evidence>
<dbReference type="EMBL" id="JARK01000064">
    <property type="protein sequence ID" value="EYC44346.1"/>
    <property type="molecule type" value="Genomic_DNA"/>
</dbReference>
<feature type="chain" id="PRO_5001495148" description="Saposin B-type domain-containing protein" evidence="1">
    <location>
        <begin position="17"/>
        <end position="120"/>
    </location>
</feature>
<organism evidence="2 3">
    <name type="scientific">Ancylostoma ceylanicum</name>
    <dbReference type="NCBI Taxonomy" id="53326"/>
    <lineage>
        <taxon>Eukaryota</taxon>
        <taxon>Metazoa</taxon>
        <taxon>Ecdysozoa</taxon>
        <taxon>Nematoda</taxon>
        <taxon>Chromadorea</taxon>
        <taxon>Rhabditida</taxon>
        <taxon>Rhabditina</taxon>
        <taxon>Rhabditomorpha</taxon>
        <taxon>Strongyloidea</taxon>
        <taxon>Ancylostomatidae</taxon>
        <taxon>Ancylostomatinae</taxon>
        <taxon>Ancylostoma</taxon>
    </lineage>
</organism>
<keyword evidence="1" id="KW-0732">Signal</keyword>
<gene>
    <name evidence="2" type="primary">Acey_s0464.g1931</name>
    <name evidence="2" type="ORF">Y032_0464g1931</name>
</gene>
<dbReference type="Proteomes" id="UP000024635">
    <property type="component" value="Unassembled WGS sequence"/>
</dbReference>
<evidence type="ECO:0000256" key="1">
    <source>
        <dbReference type="SAM" id="SignalP"/>
    </source>
</evidence>